<evidence type="ECO:0000256" key="1">
    <source>
        <dbReference type="ARBA" id="ARBA00008846"/>
    </source>
</evidence>
<proteinExistence type="inferred from homology"/>
<accession>A0ABQ7S8T2</accession>
<evidence type="ECO:0000256" key="3">
    <source>
        <dbReference type="SAM" id="MobiDB-lite"/>
    </source>
</evidence>
<dbReference type="InterPro" id="IPR051641">
    <property type="entry name" value="RGK_GTP-binding_reg"/>
</dbReference>
<dbReference type="Proteomes" id="UP000825002">
    <property type="component" value="Unassembled WGS sequence"/>
</dbReference>
<evidence type="ECO:0008006" key="6">
    <source>
        <dbReference type="Google" id="ProtNLM"/>
    </source>
</evidence>
<comment type="similarity">
    <text evidence="1">Belongs to the small GTPase superfamily. RGK family.</text>
</comment>
<feature type="compositionally biased region" description="Basic residues" evidence="3">
    <location>
        <begin position="96"/>
        <end position="115"/>
    </location>
</feature>
<keyword evidence="2" id="KW-0597">Phosphoprotein</keyword>
<dbReference type="SUPFAM" id="SSF52540">
    <property type="entry name" value="P-loop containing nucleoside triphosphate hydrolases"/>
    <property type="match status" value="2"/>
</dbReference>
<feature type="region of interest" description="Disordered" evidence="3">
    <location>
        <begin position="88"/>
        <end position="173"/>
    </location>
</feature>
<feature type="region of interest" description="Disordered" evidence="3">
    <location>
        <begin position="315"/>
        <end position="340"/>
    </location>
</feature>
<dbReference type="InterPro" id="IPR001806">
    <property type="entry name" value="Small_GTPase"/>
</dbReference>
<name>A0ABQ7S8T2_9ACAR</name>
<feature type="region of interest" description="Disordered" evidence="3">
    <location>
        <begin position="363"/>
        <end position="389"/>
    </location>
</feature>
<comment type="caution">
    <text evidence="4">The sequence shown here is derived from an EMBL/GenBank/DDBJ whole genome shotgun (WGS) entry which is preliminary data.</text>
</comment>
<protein>
    <recommendedName>
        <fullName evidence="6">GTP-binding protein</fullName>
    </recommendedName>
</protein>
<evidence type="ECO:0000256" key="2">
    <source>
        <dbReference type="ARBA" id="ARBA00022553"/>
    </source>
</evidence>
<dbReference type="Gene3D" id="3.40.50.300">
    <property type="entry name" value="P-loop containing nucleotide triphosphate hydrolases"/>
    <property type="match status" value="1"/>
</dbReference>
<feature type="compositionally biased region" description="Low complexity" evidence="3">
    <location>
        <begin position="143"/>
        <end position="167"/>
    </location>
</feature>
<dbReference type="Pfam" id="PF00071">
    <property type="entry name" value="Ras"/>
    <property type="match status" value="1"/>
</dbReference>
<dbReference type="SMART" id="SM00173">
    <property type="entry name" value="RAS"/>
    <property type="match status" value="1"/>
</dbReference>
<dbReference type="PANTHER" id="PTHR45775:SF6">
    <property type="entry name" value="RAD, GEM_KIR FAMILY MEMBER 2, ISOFORM C"/>
    <property type="match status" value="1"/>
</dbReference>
<organism evidence="4 5">
    <name type="scientific">Fragariocoptes setiger</name>
    <dbReference type="NCBI Taxonomy" id="1670756"/>
    <lineage>
        <taxon>Eukaryota</taxon>
        <taxon>Metazoa</taxon>
        <taxon>Ecdysozoa</taxon>
        <taxon>Arthropoda</taxon>
        <taxon>Chelicerata</taxon>
        <taxon>Arachnida</taxon>
        <taxon>Acari</taxon>
        <taxon>Acariformes</taxon>
        <taxon>Trombidiformes</taxon>
        <taxon>Prostigmata</taxon>
        <taxon>Eupodina</taxon>
        <taxon>Eriophyoidea</taxon>
        <taxon>Phytoptidae</taxon>
        <taxon>Fragariocoptes</taxon>
    </lineage>
</organism>
<sequence>MSSRSSSSTSASSTSLTGAYDDDDIVRLDWINDTELRHFTCVVVGSQGSGKTTLIEHFFAQLEAFHADQQRADADKIISALRSCADSVQKSENYSRHRQRRQRHRHHHRHHHHNHNTIIGAGQDNRLIDSGATNSTNTCVRVSSDNDNNNNNNNTNSNSNNNNQSQSEATKRRSILSWSPIKGALHRPFKRHSTAATGVHSTLIESTLPFFLGPMSSMTATSDTDPTVTAITMGSSLSAQQRLRTASLFVTPSTGYTNSEAYDTKLQPSSTTSNALPDGNTLLRAPTLMDAVNCPNKHVNLTVTGASAQNTLPSHVNDVQQQQQPRRSEHSVDGRAYSPSKPLHLSFREIRSIKKQVVLPKRAATTSGASNYPGGVFSASTGDNPSPYKQQQASSSYVCKRRPDAYVIVFAVNERESFECAESLMKQIHDIGDIQDQPVILVANKTDLVRNRVITRRGQPATKKPSFIKRLFRRASLTKSRSCDDFHVL</sequence>
<feature type="compositionally biased region" description="Polar residues" evidence="3">
    <location>
        <begin position="315"/>
        <end position="325"/>
    </location>
</feature>
<keyword evidence="5" id="KW-1185">Reference proteome</keyword>
<evidence type="ECO:0000313" key="5">
    <source>
        <dbReference type="Proteomes" id="UP000825002"/>
    </source>
</evidence>
<reference evidence="4 5" key="1">
    <citation type="submission" date="2020-10" db="EMBL/GenBank/DDBJ databases">
        <authorList>
            <person name="Klimov P.B."/>
            <person name="Dyachkov S.M."/>
            <person name="Chetverikov P.E."/>
        </authorList>
    </citation>
    <scope>NUCLEOTIDE SEQUENCE [LARGE SCALE GENOMIC DNA]</scope>
    <source>
        <strain evidence="4">BMOC 18-1129-001#AD2665</strain>
        <tissue evidence="4">Entire mites</tissue>
    </source>
</reference>
<feature type="compositionally biased region" description="Polar residues" evidence="3">
    <location>
        <begin position="131"/>
        <end position="141"/>
    </location>
</feature>
<dbReference type="EMBL" id="JAIFTH010000321">
    <property type="protein sequence ID" value="KAG9509823.1"/>
    <property type="molecule type" value="Genomic_DNA"/>
</dbReference>
<dbReference type="InterPro" id="IPR027417">
    <property type="entry name" value="P-loop_NTPase"/>
</dbReference>
<feature type="compositionally biased region" description="Polar residues" evidence="3">
    <location>
        <begin position="378"/>
        <end position="389"/>
    </location>
</feature>
<dbReference type="PANTHER" id="PTHR45775">
    <property type="entry name" value="RAD, GEM/KIR FAMILY MEMBER 2, ISOFORM C"/>
    <property type="match status" value="1"/>
</dbReference>
<gene>
    <name evidence="4" type="ORF">GZH46_01649</name>
</gene>
<evidence type="ECO:0000313" key="4">
    <source>
        <dbReference type="EMBL" id="KAG9509823.1"/>
    </source>
</evidence>